<feature type="compositionally biased region" description="Basic and acidic residues" evidence="1">
    <location>
        <begin position="456"/>
        <end position="467"/>
    </location>
</feature>
<keyword evidence="3" id="KW-1185">Reference proteome</keyword>
<feature type="compositionally biased region" description="Low complexity" evidence="1">
    <location>
        <begin position="419"/>
        <end position="428"/>
    </location>
</feature>
<evidence type="ECO:0000313" key="2">
    <source>
        <dbReference type="EMBL" id="KAJ3051781.1"/>
    </source>
</evidence>
<sequence length="475" mass="52334">MPTTSHFSVTLLDVKNNRRPFPEYVQPSNPSNPSTTSTPTRAVTYIQPQPNGTEFAVRVQNLRLEPVSTASNTPALNINVKNNLCFLIFINKALVYARMMSRVGEVREVDGQRVGEGKMEAFKFGINGAAEAGKPNDIGSVRVEVWNTEVIQKLGGVVPVWPKASKTGDEIKFEAAGIAGPQSAADQANPSAAVICRRVGTQPLATFAIVYDATFFKNSLVPLREAFLATPTIFPNVIPSAAAPLDPFDTPTITTRLPSYTPPSPPRDDFMPGRPKGQGMSVESLTQPEDPKLMVIKLWNHIQRLQDRLNQAEDSKRQSSSMDLDDVPPAGDFRAGPVRSPAAMVNGHRSNTVDKSVRHNSSNSNSNSNNTHIQIHNPVFNLSPPPMPLSPAAVASYAPRSPSPYRGIASDEDDSFKHSPSSSSSSSSSKRRRNIEEDTTNERRKKDKHRKKRHYEQHYGERQRREASPSSYEWV</sequence>
<protein>
    <submittedName>
        <fullName evidence="2">Uncharacterized protein</fullName>
    </submittedName>
</protein>
<feature type="region of interest" description="Disordered" evidence="1">
    <location>
        <begin position="309"/>
        <end position="475"/>
    </location>
</feature>
<dbReference type="EMBL" id="JADGJD010000360">
    <property type="protein sequence ID" value="KAJ3051781.1"/>
    <property type="molecule type" value="Genomic_DNA"/>
</dbReference>
<dbReference type="Proteomes" id="UP001212841">
    <property type="component" value="Unassembled WGS sequence"/>
</dbReference>
<feature type="compositionally biased region" description="Low complexity" evidence="1">
    <location>
        <begin position="360"/>
        <end position="370"/>
    </location>
</feature>
<feature type="compositionally biased region" description="Basic and acidic residues" evidence="1">
    <location>
        <begin position="434"/>
        <end position="444"/>
    </location>
</feature>
<organism evidence="2 3">
    <name type="scientific">Rhizophlyctis rosea</name>
    <dbReference type="NCBI Taxonomy" id="64517"/>
    <lineage>
        <taxon>Eukaryota</taxon>
        <taxon>Fungi</taxon>
        <taxon>Fungi incertae sedis</taxon>
        <taxon>Chytridiomycota</taxon>
        <taxon>Chytridiomycota incertae sedis</taxon>
        <taxon>Chytridiomycetes</taxon>
        <taxon>Rhizophlyctidales</taxon>
        <taxon>Rhizophlyctidaceae</taxon>
        <taxon>Rhizophlyctis</taxon>
    </lineage>
</organism>
<feature type="region of interest" description="Disordered" evidence="1">
    <location>
        <begin position="19"/>
        <end position="39"/>
    </location>
</feature>
<feature type="compositionally biased region" description="Basic residues" evidence="1">
    <location>
        <begin position="445"/>
        <end position="455"/>
    </location>
</feature>
<gene>
    <name evidence="2" type="ORF">HK097_007222</name>
</gene>
<name>A0AAD5SC78_9FUNG</name>
<proteinExistence type="predicted"/>
<dbReference type="AlphaFoldDB" id="A0AAD5SC78"/>
<evidence type="ECO:0000256" key="1">
    <source>
        <dbReference type="SAM" id="MobiDB-lite"/>
    </source>
</evidence>
<feature type="compositionally biased region" description="Low complexity" evidence="1">
    <location>
        <begin position="27"/>
        <end position="39"/>
    </location>
</feature>
<accession>A0AAD5SC78</accession>
<comment type="caution">
    <text evidence="2">The sequence shown here is derived from an EMBL/GenBank/DDBJ whole genome shotgun (WGS) entry which is preliminary data.</text>
</comment>
<reference evidence="2" key="1">
    <citation type="submission" date="2020-05" db="EMBL/GenBank/DDBJ databases">
        <title>Phylogenomic resolution of chytrid fungi.</title>
        <authorList>
            <person name="Stajich J.E."/>
            <person name="Amses K."/>
            <person name="Simmons R."/>
            <person name="Seto K."/>
            <person name="Myers J."/>
            <person name="Bonds A."/>
            <person name="Quandt C.A."/>
            <person name="Barry K."/>
            <person name="Liu P."/>
            <person name="Grigoriev I."/>
            <person name="Longcore J.E."/>
            <person name="James T.Y."/>
        </authorList>
    </citation>
    <scope>NUCLEOTIDE SEQUENCE</scope>
    <source>
        <strain evidence="2">JEL0318</strain>
    </source>
</reference>
<evidence type="ECO:0000313" key="3">
    <source>
        <dbReference type="Proteomes" id="UP001212841"/>
    </source>
</evidence>
<feature type="region of interest" description="Disordered" evidence="1">
    <location>
        <begin position="249"/>
        <end position="287"/>
    </location>
</feature>